<reference evidence="2 3" key="1">
    <citation type="submission" date="2014-12" db="EMBL/GenBank/DDBJ databases">
        <title>Draft genome sequence of Paenibacillus kamchatkensis strain B-2647.</title>
        <authorList>
            <person name="Karlyshev A.V."/>
            <person name="Kudryashova E.B."/>
        </authorList>
    </citation>
    <scope>NUCLEOTIDE SEQUENCE [LARGE SCALE GENOMIC DNA]</scope>
    <source>
        <strain evidence="2 3">VKM B-2647</strain>
    </source>
</reference>
<sequence>MWLTVVLAILKIIWFPAACIVALIAGLMIGYVMLGGQPSSEVFHIQTWKHLFDLVFAAS</sequence>
<evidence type="ECO:0000256" key="1">
    <source>
        <dbReference type="SAM" id="Phobius"/>
    </source>
</evidence>
<name>A0ABR5AI45_9BACL</name>
<accession>A0ABR5AI45</accession>
<evidence type="ECO:0008006" key="4">
    <source>
        <dbReference type="Google" id="ProtNLM"/>
    </source>
</evidence>
<feature type="transmembrane region" description="Helical" evidence="1">
    <location>
        <begin position="12"/>
        <end position="34"/>
    </location>
</feature>
<gene>
    <name evidence="2" type="ORF">SD70_11965</name>
</gene>
<proteinExistence type="predicted"/>
<dbReference type="EMBL" id="JXAK01000018">
    <property type="protein sequence ID" value="KIL40684.1"/>
    <property type="molecule type" value="Genomic_DNA"/>
</dbReference>
<keyword evidence="1" id="KW-1133">Transmembrane helix</keyword>
<organism evidence="2 3">
    <name type="scientific">Gordoniibacillus kamchatkensis</name>
    <dbReference type="NCBI Taxonomy" id="1590651"/>
    <lineage>
        <taxon>Bacteria</taxon>
        <taxon>Bacillati</taxon>
        <taxon>Bacillota</taxon>
        <taxon>Bacilli</taxon>
        <taxon>Bacillales</taxon>
        <taxon>Paenibacillaceae</taxon>
        <taxon>Gordoniibacillus</taxon>
    </lineage>
</organism>
<dbReference type="InterPro" id="IPR024596">
    <property type="entry name" value="RNApol_su_b/EpuA"/>
</dbReference>
<evidence type="ECO:0000313" key="2">
    <source>
        <dbReference type="EMBL" id="KIL40684.1"/>
    </source>
</evidence>
<dbReference type="Pfam" id="PF11772">
    <property type="entry name" value="EpuA"/>
    <property type="match status" value="1"/>
</dbReference>
<evidence type="ECO:0000313" key="3">
    <source>
        <dbReference type="Proteomes" id="UP000031967"/>
    </source>
</evidence>
<comment type="caution">
    <text evidence="2">The sequence shown here is derived from an EMBL/GenBank/DDBJ whole genome shotgun (WGS) entry which is preliminary data.</text>
</comment>
<keyword evidence="1" id="KW-0472">Membrane</keyword>
<dbReference type="Proteomes" id="UP000031967">
    <property type="component" value="Unassembled WGS sequence"/>
</dbReference>
<protein>
    <recommendedName>
        <fullName evidence="4">DNA-directed RNA polymerase subunit beta</fullName>
    </recommendedName>
</protein>
<keyword evidence="1" id="KW-0812">Transmembrane</keyword>
<keyword evidence="3" id="KW-1185">Reference proteome</keyword>